<reference evidence="1 2" key="1">
    <citation type="submission" date="2023-10" db="EMBL/GenBank/DDBJ databases">
        <authorList>
            <person name="Botero Cardona J."/>
        </authorList>
    </citation>
    <scope>NUCLEOTIDE SEQUENCE [LARGE SCALE GENOMIC DNA]</scope>
    <source>
        <strain evidence="1 2">R-54839</strain>
    </source>
</reference>
<dbReference type="EMBL" id="CAUZLR010000003">
    <property type="protein sequence ID" value="CAK1236328.1"/>
    <property type="molecule type" value="Genomic_DNA"/>
</dbReference>
<keyword evidence="2" id="KW-1185">Reference proteome</keyword>
<name>A0ABM9MSA4_9LACO</name>
<gene>
    <name evidence="1" type="ORF">R54839_PPFHFPJH_00680</name>
</gene>
<evidence type="ECO:0000313" key="1">
    <source>
        <dbReference type="EMBL" id="CAK1236328.1"/>
    </source>
</evidence>
<organism evidence="1 2">
    <name type="scientific">Fructobacillus fructosus</name>
    <dbReference type="NCBI Taxonomy" id="1631"/>
    <lineage>
        <taxon>Bacteria</taxon>
        <taxon>Bacillati</taxon>
        <taxon>Bacillota</taxon>
        <taxon>Bacilli</taxon>
        <taxon>Lactobacillales</taxon>
        <taxon>Lactobacillaceae</taxon>
        <taxon>Fructobacillus</taxon>
    </lineage>
</organism>
<sequence length="69" mass="7669">MLANFEKQNIVGQVLPASSFDSREGLVEVIGNFYHYRLVAGQNWQANADYRIKAADGNQLVVEKVEAKG</sequence>
<accession>A0ABM9MSA4</accession>
<protein>
    <submittedName>
        <fullName evidence="1">HicB family (HicB)</fullName>
    </submittedName>
</protein>
<dbReference type="Proteomes" id="UP001314261">
    <property type="component" value="Unassembled WGS sequence"/>
</dbReference>
<dbReference type="RefSeq" id="WP_187753704.1">
    <property type="nucleotide sequence ID" value="NZ_CAUZLR010000003.1"/>
</dbReference>
<proteinExistence type="predicted"/>
<evidence type="ECO:0000313" key="2">
    <source>
        <dbReference type="Proteomes" id="UP001314261"/>
    </source>
</evidence>
<comment type="caution">
    <text evidence="1">The sequence shown here is derived from an EMBL/GenBank/DDBJ whole genome shotgun (WGS) entry which is preliminary data.</text>
</comment>